<gene>
    <name evidence="2" type="ORF">GCM10007049_28600</name>
</gene>
<keyword evidence="1" id="KW-0812">Transmembrane</keyword>
<reference evidence="2" key="1">
    <citation type="journal article" date="2014" name="Int. J. Syst. Evol. Microbiol.">
        <title>Complete genome sequence of Corynebacterium casei LMG S-19264T (=DSM 44701T), isolated from a smear-ripened cheese.</title>
        <authorList>
            <consortium name="US DOE Joint Genome Institute (JGI-PGF)"/>
            <person name="Walter F."/>
            <person name="Albersmeier A."/>
            <person name="Kalinowski J."/>
            <person name="Ruckert C."/>
        </authorList>
    </citation>
    <scope>NUCLEOTIDE SEQUENCE</scope>
    <source>
        <strain evidence="2">KCTC 12368</strain>
    </source>
</reference>
<dbReference type="AlphaFoldDB" id="A0A918Q442"/>
<feature type="transmembrane region" description="Helical" evidence="1">
    <location>
        <begin position="27"/>
        <end position="47"/>
    </location>
</feature>
<evidence type="ECO:0000313" key="3">
    <source>
        <dbReference type="Proteomes" id="UP000619457"/>
    </source>
</evidence>
<comment type="caution">
    <text evidence="2">The sequence shown here is derived from an EMBL/GenBank/DDBJ whole genome shotgun (WGS) entry which is preliminary data.</text>
</comment>
<evidence type="ECO:0000313" key="2">
    <source>
        <dbReference type="EMBL" id="GGZ33232.1"/>
    </source>
</evidence>
<accession>A0A918Q442</accession>
<organism evidence="2 3">
    <name type="scientific">Echinicola pacifica</name>
    <dbReference type="NCBI Taxonomy" id="346377"/>
    <lineage>
        <taxon>Bacteria</taxon>
        <taxon>Pseudomonadati</taxon>
        <taxon>Bacteroidota</taxon>
        <taxon>Cytophagia</taxon>
        <taxon>Cytophagales</taxon>
        <taxon>Cyclobacteriaceae</taxon>
        <taxon>Echinicola</taxon>
    </lineage>
</organism>
<proteinExistence type="predicted"/>
<evidence type="ECO:0000256" key="1">
    <source>
        <dbReference type="SAM" id="Phobius"/>
    </source>
</evidence>
<reference evidence="2" key="2">
    <citation type="submission" date="2020-09" db="EMBL/GenBank/DDBJ databases">
        <authorList>
            <person name="Sun Q."/>
            <person name="Kim S."/>
        </authorList>
    </citation>
    <scope>NUCLEOTIDE SEQUENCE</scope>
    <source>
        <strain evidence="2">KCTC 12368</strain>
    </source>
</reference>
<keyword evidence="3" id="KW-1185">Reference proteome</keyword>
<dbReference type="Proteomes" id="UP000619457">
    <property type="component" value="Unassembled WGS sequence"/>
</dbReference>
<dbReference type="EMBL" id="BMWX01000004">
    <property type="protein sequence ID" value="GGZ33232.1"/>
    <property type="molecule type" value="Genomic_DNA"/>
</dbReference>
<protein>
    <submittedName>
        <fullName evidence="2">Uncharacterized protein</fullName>
    </submittedName>
</protein>
<keyword evidence="1" id="KW-0472">Membrane</keyword>
<sequence length="419" mass="47831">MGYFLADCSLKVLLFTFNVSVMKNVSYLLPKIILMAMVLFTIAHVSLSQTKIGSLYLKEAATQGLDSVYSANSSAIKADIPFRIDSINVFVEDGVIKRMFITTDQPDKYRFENQKIISIQHLNAGRLNDYFYNIREPKGKRTGIQLRQFLYYDNVSKYSMIPDDANFVLKASEPSYTFTRGSKLDIDLRVYTDLLGTIFGEPNGIIQTEGNFKILLNTNNLPNNNFVVFNYLKPSFQLSKFDSKDKFVTNEADVNRLEFIQKSPFTFGLDINIFNSQFRNGGNWTFDMGYVYYNSLLNNEENEDDPYQINSHGFKIQTGLDLRITEAAVFRINPSFQRHFMNKTEAVVDILDPQADGPVSILNINMELQQGLNGELSDKLFLRFIPYFNLSQTGGDFVQLQVGYAKSINNIKESLSPKK</sequence>
<name>A0A918Q442_9BACT</name>
<keyword evidence="1" id="KW-1133">Transmembrane helix</keyword>